<gene>
    <name evidence="1" type="ORF">EDD29_7415</name>
</gene>
<dbReference type="RefSeq" id="WP_123668761.1">
    <property type="nucleotide sequence ID" value="NZ_RJKE01000001.1"/>
</dbReference>
<dbReference type="AlphaFoldDB" id="A0A3N1D858"/>
<reference evidence="1 2" key="1">
    <citation type="submission" date="2018-11" db="EMBL/GenBank/DDBJ databases">
        <title>Sequencing the genomes of 1000 actinobacteria strains.</title>
        <authorList>
            <person name="Klenk H.-P."/>
        </authorList>
    </citation>
    <scope>NUCLEOTIDE SEQUENCE [LARGE SCALE GENOMIC DNA]</scope>
    <source>
        <strain evidence="1 2">DSM 44254</strain>
    </source>
</reference>
<dbReference type="OrthoDB" id="3473764at2"/>
<dbReference type="Proteomes" id="UP000272400">
    <property type="component" value="Unassembled WGS sequence"/>
</dbReference>
<sequence length="245" mass="25811">MSTDGNNLFRVVPGPPKLALPGLLPVYDLYVRASAELLTRGGALEAELWLSAQLGELSQAAPDAEALGKACSDLIKVLRRAGTPGAYVFLAVMAAVGPEEHRPAAAKAVADLTGPLLPTPPAWTADLGLAKAVDACSIEDGTLDRTQYLVEYRYPDGSGHHALSISLSAGLPVQLVAVTDMMGMRAEVRRVLEEGEVVVTALPLPTASLILRPAFAELESVPRVELTGPFHANLLFAAHRLALLP</sequence>
<dbReference type="EMBL" id="RJKE01000001">
    <property type="protein sequence ID" value="ROO89710.1"/>
    <property type="molecule type" value="Genomic_DNA"/>
</dbReference>
<evidence type="ECO:0000313" key="2">
    <source>
        <dbReference type="Proteomes" id="UP000272400"/>
    </source>
</evidence>
<comment type="caution">
    <text evidence="1">The sequence shown here is derived from an EMBL/GenBank/DDBJ whole genome shotgun (WGS) entry which is preliminary data.</text>
</comment>
<proteinExistence type="predicted"/>
<protein>
    <submittedName>
        <fullName evidence="1">Uncharacterized protein</fullName>
    </submittedName>
</protein>
<keyword evidence="2" id="KW-1185">Reference proteome</keyword>
<organism evidence="1 2">
    <name type="scientific">Actinocorallia herbida</name>
    <dbReference type="NCBI Taxonomy" id="58109"/>
    <lineage>
        <taxon>Bacteria</taxon>
        <taxon>Bacillati</taxon>
        <taxon>Actinomycetota</taxon>
        <taxon>Actinomycetes</taxon>
        <taxon>Streptosporangiales</taxon>
        <taxon>Thermomonosporaceae</taxon>
        <taxon>Actinocorallia</taxon>
    </lineage>
</organism>
<evidence type="ECO:0000313" key="1">
    <source>
        <dbReference type="EMBL" id="ROO89710.1"/>
    </source>
</evidence>
<accession>A0A3N1D858</accession>
<name>A0A3N1D858_9ACTN</name>